<evidence type="ECO:0000256" key="1">
    <source>
        <dbReference type="ARBA" id="ARBA00001713"/>
    </source>
</evidence>
<keyword evidence="9" id="KW-0808">Transferase</keyword>
<proteinExistence type="inferred from homology"/>
<evidence type="ECO:0000256" key="5">
    <source>
        <dbReference type="ARBA" id="ARBA00019150"/>
    </source>
</evidence>
<dbReference type="OMA" id="ACHVQEK"/>
<dbReference type="InterPro" id="IPR004788">
    <property type="entry name" value="Ribose5P_isomerase_type_A"/>
</dbReference>
<dbReference type="UniPathway" id="UPA00115">
    <property type="reaction ID" value="UER00412"/>
</dbReference>
<evidence type="ECO:0000256" key="7">
    <source>
        <dbReference type="ARBA" id="ARBA00029734"/>
    </source>
</evidence>
<evidence type="ECO:0000313" key="10">
    <source>
        <dbReference type="Proteomes" id="UP000016922"/>
    </source>
</evidence>
<dbReference type="EMBL" id="KE145368">
    <property type="protein sequence ID" value="EPE28464.1"/>
    <property type="molecule type" value="Genomic_DNA"/>
</dbReference>
<evidence type="ECO:0000256" key="2">
    <source>
        <dbReference type="ARBA" id="ARBA00004988"/>
    </source>
</evidence>
<protein>
    <recommendedName>
        <fullName evidence="5">Ribose-5-phosphate isomerase</fullName>
        <ecNumber evidence="4">5.3.1.6</ecNumber>
    </recommendedName>
    <alternativeName>
        <fullName evidence="8">D-ribose-5-phosphate ketol-isomerase</fullName>
    </alternativeName>
    <alternativeName>
        <fullName evidence="7">Phosphoriboisomerase</fullName>
    </alternativeName>
</protein>
<reference evidence="9 10" key="1">
    <citation type="journal article" date="2013" name="BMC Genomics">
        <title>Genomics-driven discovery of the pneumocandin biosynthetic gene cluster in the fungus Glarea lozoyensis.</title>
        <authorList>
            <person name="Chen L."/>
            <person name="Yue Q."/>
            <person name="Zhang X."/>
            <person name="Xiang M."/>
            <person name="Wang C."/>
            <person name="Li S."/>
            <person name="Che Y."/>
            <person name="Ortiz-Lopez F.J."/>
            <person name="Bills G.F."/>
            <person name="Liu X."/>
            <person name="An Z."/>
        </authorList>
    </citation>
    <scope>NUCLEOTIDE SEQUENCE [LARGE SCALE GENOMIC DNA]</scope>
    <source>
        <strain evidence="10">ATCC 20868 / MF5171</strain>
    </source>
</reference>
<evidence type="ECO:0000256" key="3">
    <source>
        <dbReference type="ARBA" id="ARBA00008088"/>
    </source>
</evidence>
<organism evidence="9 10">
    <name type="scientific">Glarea lozoyensis (strain ATCC 20868 / MF5171)</name>
    <dbReference type="NCBI Taxonomy" id="1116229"/>
    <lineage>
        <taxon>Eukaryota</taxon>
        <taxon>Fungi</taxon>
        <taxon>Dikarya</taxon>
        <taxon>Ascomycota</taxon>
        <taxon>Pezizomycotina</taxon>
        <taxon>Leotiomycetes</taxon>
        <taxon>Helotiales</taxon>
        <taxon>Helotiaceae</taxon>
        <taxon>Glarea</taxon>
    </lineage>
</organism>
<dbReference type="Pfam" id="PF06026">
    <property type="entry name" value="Rib_5-P_isom_A"/>
    <property type="match status" value="1"/>
</dbReference>
<evidence type="ECO:0000313" key="9">
    <source>
        <dbReference type="EMBL" id="EPE28464.1"/>
    </source>
</evidence>
<comment type="catalytic activity">
    <reaction evidence="1">
        <text>aldehydo-D-ribose 5-phosphate = D-ribulose 5-phosphate</text>
        <dbReference type="Rhea" id="RHEA:14657"/>
        <dbReference type="ChEBI" id="CHEBI:58121"/>
        <dbReference type="ChEBI" id="CHEBI:58273"/>
        <dbReference type="EC" id="5.3.1.6"/>
    </reaction>
</comment>
<gene>
    <name evidence="9" type="ORF">GLAREA_09585</name>
</gene>
<dbReference type="KEGG" id="glz:GLAREA_09585"/>
<keyword evidence="6" id="KW-0413">Isomerase</keyword>
<evidence type="ECO:0000256" key="4">
    <source>
        <dbReference type="ARBA" id="ARBA00011959"/>
    </source>
</evidence>
<comment type="pathway">
    <text evidence="2">Carbohydrate degradation; pentose phosphate pathway; D-ribose 5-phosphate from D-ribulose 5-phosphate (non-oxidative stage): step 1/1.</text>
</comment>
<dbReference type="RefSeq" id="XP_008084372.1">
    <property type="nucleotide sequence ID" value="XM_008086181.1"/>
</dbReference>
<dbReference type="STRING" id="1116229.S3CTV7"/>
<dbReference type="OrthoDB" id="1555531at2759"/>
<dbReference type="GO" id="GO:0005737">
    <property type="term" value="C:cytoplasm"/>
    <property type="evidence" value="ECO:0007669"/>
    <property type="project" value="TreeGrafter"/>
</dbReference>
<dbReference type="GO" id="GO:0016740">
    <property type="term" value="F:transferase activity"/>
    <property type="evidence" value="ECO:0007669"/>
    <property type="project" value="UniProtKB-KW"/>
</dbReference>
<dbReference type="InterPro" id="IPR037171">
    <property type="entry name" value="NagB/RpiA_transferase-like"/>
</dbReference>
<dbReference type="PANTHER" id="PTHR11934:SF0">
    <property type="entry name" value="RIBOSE-5-PHOSPHATE ISOMERASE"/>
    <property type="match status" value="1"/>
</dbReference>
<dbReference type="SUPFAM" id="SSF75445">
    <property type="entry name" value="D-ribose-5-phosphate isomerase (RpiA), lid domain"/>
    <property type="match status" value="1"/>
</dbReference>
<accession>S3CTV7</accession>
<dbReference type="CDD" id="cd01398">
    <property type="entry name" value="RPI_A"/>
    <property type="match status" value="1"/>
</dbReference>
<dbReference type="AlphaFoldDB" id="S3CTV7"/>
<dbReference type="GO" id="GO:0008615">
    <property type="term" value="P:pyridoxine biosynthetic process"/>
    <property type="evidence" value="ECO:0007669"/>
    <property type="project" value="EnsemblFungi"/>
</dbReference>
<dbReference type="HOGENOM" id="CLU_056590_0_0_1"/>
<evidence type="ECO:0000256" key="6">
    <source>
        <dbReference type="ARBA" id="ARBA00023235"/>
    </source>
</evidence>
<name>S3CTV7_GLAL2</name>
<dbReference type="EC" id="5.3.1.6" evidence="4"/>
<dbReference type="Proteomes" id="UP000016922">
    <property type="component" value="Unassembled WGS sequence"/>
</dbReference>
<dbReference type="Gene3D" id="3.30.70.260">
    <property type="match status" value="1"/>
</dbReference>
<dbReference type="Gene3D" id="3.40.50.1360">
    <property type="match status" value="1"/>
</dbReference>
<sequence length="327" mass="34797">MATASMPENAMPPAIHKLDNIEAAKRRAAYKAVEDHFDTSYRYVGIGSGSTVVYVVEAIAAKGRDVTSKIVFIPTGDQSKQLIIEAGLPLGSIDSLPPVEIEHSKLDGLSALQVATGLQDLGLKGKRQSLDVAFDGADEIDEELNCIKGGGACLFQEKLVATAAKKFICVADSRKLQPRLLTKWKTIPIEIAPFAAPTIKRILITLGSPDPVIRQGGSAKAGPVVTDNGMWIMDAPFPPLLLASDLKHGDHGDGENGTWEVHHLGRRLKRIVGVLEVGLFHGRNGLQVASAGEEGGGQKPVAAYFGMENGEVEVRNAAEVLGSKSRP</sequence>
<evidence type="ECO:0000256" key="8">
    <source>
        <dbReference type="ARBA" id="ARBA00032273"/>
    </source>
</evidence>
<dbReference type="SUPFAM" id="SSF100950">
    <property type="entry name" value="NagB/RpiA/CoA transferase-like"/>
    <property type="match status" value="1"/>
</dbReference>
<comment type="similarity">
    <text evidence="3">Belongs to the ribose 5-phosphate isomerase family.</text>
</comment>
<dbReference type="GO" id="GO:0004751">
    <property type="term" value="F:ribose-5-phosphate isomerase activity"/>
    <property type="evidence" value="ECO:0007669"/>
    <property type="project" value="UniProtKB-EC"/>
</dbReference>
<dbReference type="FunFam" id="3.30.70.260:FF:000058">
    <property type="entry name" value="Ribose 5-phosphate isomerase A"/>
    <property type="match status" value="1"/>
</dbReference>
<dbReference type="GO" id="GO:0009052">
    <property type="term" value="P:pentose-phosphate shunt, non-oxidative branch"/>
    <property type="evidence" value="ECO:0007669"/>
    <property type="project" value="InterPro"/>
</dbReference>
<dbReference type="PANTHER" id="PTHR11934">
    <property type="entry name" value="RIBOSE-5-PHOSPHATE ISOMERASE"/>
    <property type="match status" value="1"/>
</dbReference>
<dbReference type="eggNOG" id="KOG3075">
    <property type="taxonomic scope" value="Eukaryota"/>
</dbReference>
<dbReference type="GeneID" id="19468632"/>
<dbReference type="GO" id="GO:0006014">
    <property type="term" value="P:D-ribose metabolic process"/>
    <property type="evidence" value="ECO:0007669"/>
    <property type="project" value="TreeGrafter"/>
</dbReference>
<keyword evidence="10" id="KW-1185">Reference proteome</keyword>